<proteinExistence type="predicted"/>
<evidence type="ECO:0000313" key="1">
    <source>
        <dbReference type="EMBL" id="HAG5772309.1"/>
    </source>
</evidence>
<comment type="caution">
    <text evidence="1">The sequence shown here is derived from an EMBL/GenBank/DDBJ whole genome shotgun (WGS) entry which is preliminary data.</text>
</comment>
<dbReference type="Pfam" id="PF02413">
    <property type="entry name" value="Caudo_TAP"/>
    <property type="match status" value="1"/>
</dbReference>
<reference evidence="1" key="2">
    <citation type="submission" date="2020-02" db="EMBL/GenBank/DDBJ databases">
        <authorList>
            <consortium name="NCBI Pathogen Detection Project"/>
        </authorList>
    </citation>
    <scope>NUCLEOTIDE SEQUENCE</scope>
    <source>
        <strain evidence="1">1839</strain>
    </source>
</reference>
<dbReference type="InterPro" id="IPR003458">
    <property type="entry name" value="Phage_T4_Gp38_tail_assem"/>
</dbReference>
<protein>
    <submittedName>
        <fullName evidence="1">Tail fiber assembly protein</fullName>
    </submittedName>
</protein>
<dbReference type="AlphaFoldDB" id="A0A782YMH9"/>
<accession>A0A782YMH9</accession>
<name>A0A782YMH9_ECOLX</name>
<organism evidence="1">
    <name type="scientific">Escherichia coli</name>
    <dbReference type="NCBI Taxonomy" id="562"/>
    <lineage>
        <taxon>Bacteria</taxon>
        <taxon>Pseudomonadati</taxon>
        <taxon>Pseudomonadota</taxon>
        <taxon>Gammaproteobacteria</taxon>
        <taxon>Enterobacterales</taxon>
        <taxon>Enterobacteriaceae</taxon>
        <taxon>Escherichia</taxon>
    </lineage>
</organism>
<dbReference type="EMBL" id="DAAYTU010000031">
    <property type="protein sequence ID" value="HAG5772309.1"/>
    <property type="molecule type" value="Genomic_DNA"/>
</dbReference>
<gene>
    <name evidence="1" type="ORF">GGB84_004058</name>
</gene>
<reference evidence="1" key="1">
    <citation type="journal article" date="2018" name="Genome Biol.">
        <title>SKESA: strategic k-mer extension for scrupulous assemblies.</title>
        <authorList>
            <person name="Souvorov A."/>
            <person name="Agarwala R."/>
            <person name="Lipman D.J."/>
        </authorList>
    </citation>
    <scope>NUCLEOTIDE SEQUENCE [LARGE SCALE GENOMIC DNA]</scope>
    <source>
        <strain evidence="1">1839</strain>
    </source>
</reference>
<sequence>MMHLKNISAPLIDPRGKHPDVLPLFTEDGRNWYEEQKKFQPHTLKMMYDNNGIIRSVSKDVSLLCPDGMSVIELPDTDEYRKVDNTGDWLVKDVQIVKREGPEQRENSPISIGAESVPFKFELSQLVTMRISDEWGEVQARAQYANGENQYLIHYQAADGRATTEWFGESMLIAMEDKRHPGCPVFACIDLPEGAVLEDDKEEWSPDGELVITGIVDGKPRYSRIEVNNGHICLIPE</sequence>